<dbReference type="RefSeq" id="WP_057318725.1">
    <property type="nucleotide sequence ID" value="NZ_CYXP01000001.1"/>
</dbReference>
<dbReference type="Pfam" id="PF08800">
    <property type="entry name" value="BT4734-like_N"/>
    <property type="match status" value="1"/>
</dbReference>
<evidence type="ECO:0000313" key="2">
    <source>
        <dbReference type="EMBL" id="CUM73266.1"/>
    </source>
</evidence>
<proteinExistence type="predicted"/>
<evidence type="ECO:0000259" key="1">
    <source>
        <dbReference type="Pfam" id="PF08800"/>
    </source>
</evidence>
<organism evidence="2 3">
    <name type="scientific">Parabacteroides distasonis</name>
    <dbReference type="NCBI Taxonomy" id="823"/>
    <lineage>
        <taxon>Bacteria</taxon>
        <taxon>Pseudomonadati</taxon>
        <taxon>Bacteroidota</taxon>
        <taxon>Bacteroidia</taxon>
        <taxon>Bacteroidales</taxon>
        <taxon>Tannerellaceae</taxon>
        <taxon>Parabacteroides</taxon>
    </lineage>
</organism>
<dbReference type="AlphaFoldDB" id="A0A173R687"/>
<feature type="domain" description="BT4734-like N-terminal" evidence="1">
    <location>
        <begin position="57"/>
        <end position="180"/>
    </location>
</feature>
<name>A0A173R687_PARDI</name>
<sequence length="189" mass="21891">MKESIMSFYNAPITNQVPNGVVSIDQLYTYVSTNEWLRERTDRTRVALDDEKRFRQLKQSLLPYVTPAGVFSYRKEDRLLFPSGELVIDIDHLASPEEACTWRDTLFADERLHPDLAFISPSNTGVKLFVPYRLSVTATIEWAFDEARRSAWEYLEWRYGLKADTSNADLSRACFLCHDSLAKLRNRGN</sequence>
<reference evidence="2 3" key="1">
    <citation type="submission" date="2015-09" db="EMBL/GenBank/DDBJ databases">
        <authorList>
            <consortium name="Pathogen Informatics"/>
        </authorList>
    </citation>
    <scope>NUCLEOTIDE SEQUENCE [LARGE SCALE GENOMIC DNA]</scope>
    <source>
        <strain evidence="2 3">2789STDY5608872</strain>
    </source>
</reference>
<gene>
    <name evidence="2" type="ORF">ERS852429_00269</name>
</gene>
<evidence type="ECO:0000313" key="3">
    <source>
        <dbReference type="Proteomes" id="UP000095591"/>
    </source>
</evidence>
<protein>
    <submittedName>
        <fullName evidence="2">VirE N-terminal domain</fullName>
    </submittedName>
</protein>
<dbReference type="InterPro" id="IPR014907">
    <property type="entry name" value="BT4734-like_N"/>
</dbReference>
<dbReference type="EMBL" id="CYXP01000001">
    <property type="protein sequence ID" value="CUM73266.1"/>
    <property type="molecule type" value="Genomic_DNA"/>
</dbReference>
<dbReference type="Proteomes" id="UP000095591">
    <property type="component" value="Unassembled WGS sequence"/>
</dbReference>
<accession>A0A173R687</accession>